<dbReference type="AlphaFoldDB" id="A0A9W6YP43"/>
<dbReference type="Proteomes" id="UP001165121">
    <property type="component" value="Unassembled WGS sequence"/>
</dbReference>
<evidence type="ECO:0000256" key="1">
    <source>
        <dbReference type="SAM" id="Coils"/>
    </source>
</evidence>
<sequence>MASSLSRSPRLTSDIVCVDLVDQRNVDSSSDAPAHAEMLASMLEDASAETSERVIAVLGSRLEAMTRLVVGLHLEPSIRGDRRVRSKMESAKCLDDVVSAVAPDSRVGADNPLDVAVLRAQVYAAETAQASAERELAKETFRRENAAAVTSSTTKELAETRRQLQISRDIAARYQHDASALSAVVEQHKELYQRMENRVKAAEDSVQRLTSQLAREREVFKAAVAANTAQRRRLHNLLSSSGAADVSTETYLRRRNEDLHKRVKRLIAANRTLRARAKLEELDPDTSVLVAEGDSSLVVAACLDCFSDLSCFLIGLSTGELDWGLLNLSDETRVVVRDALKAADASRSADEIADSVARVAFQVPALPSEMSPKTQAAETRRMSPGASLAEVREATSKRKAPSSSAAPARKHSTPLASRSRSLPLSRSPPKAPSPAPKRSLPRSRRASAASSRATSRAASRTSSPARGGVSVSSSVDPRAEPLAPRVDSRRVLDLSGAALQSASLAPPLTAASSGTPDASAAGDVSPSLLATSLQCAQATLAAQSSRSALSSDESVATIVLSDGEAEVEDQPKSAAVTSSASSTHPAVSSGSVSAVESTISRRGPALRSKAACSEFRSALLLEALEADDDDVLGLIDFSPVVSSAGAQDAAQVVGPAGAPNLVGPSVVR</sequence>
<feature type="region of interest" description="Disordered" evidence="2">
    <location>
        <begin position="563"/>
        <end position="594"/>
    </location>
</feature>
<accession>A0A9W6YP43</accession>
<organism evidence="3 4">
    <name type="scientific">Phytophthora fragariaefolia</name>
    <dbReference type="NCBI Taxonomy" id="1490495"/>
    <lineage>
        <taxon>Eukaryota</taxon>
        <taxon>Sar</taxon>
        <taxon>Stramenopiles</taxon>
        <taxon>Oomycota</taxon>
        <taxon>Peronosporomycetes</taxon>
        <taxon>Peronosporales</taxon>
        <taxon>Peronosporaceae</taxon>
        <taxon>Phytophthora</taxon>
    </lineage>
</organism>
<gene>
    <name evidence="3" type="ORF">Pfra01_002987600</name>
</gene>
<evidence type="ECO:0000256" key="2">
    <source>
        <dbReference type="SAM" id="MobiDB-lite"/>
    </source>
</evidence>
<dbReference type="OrthoDB" id="122709at2759"/>
<proteinExistence type="predicted"/>
<feature type="coiled-coil region" evidence="1">
    <location>
        <begin position="178"/>
        <end position="219"/>
    </location>
</feature>
<evidence type="ECO:0000313" key="4">
    <source>
        <dbReference type="Proteomes" id="UP001165121"/>
    </source>
</evidence>
<reference evidence="3" key="1">
    <citation type="submission" date="2023-04" db="EMBL/GenBank/DDBJ databases">
        <title>Phytophthora fragariaefolia NBRC 109709.</title>
        <authorList>
            <person name="Ichikawa N."/>
            <person name="Sato H."/>
            <person name="Tonouchi N."/>
        </authorList>
    </citation>
    <scope>NUCLEOTIDE SEQUENCE</scope>
    <source>
        <strain evidence="3">NBRC 109709</strain>
    </source>
</reference>
<feature type="region of interest" description="Disordered" evidence="2">
    <location>
        <begin position="368"/>
        <end position="487"/>
    </location>
</feature>
<keyword evidence="1" id="KW-0175">Coiled coil</keyword>
<evidence type="ECO:0000313" key="3">
    <source>
        <dbReference type="EMBL" id="GMG16729.1"/>
    </source>
</evidence>
<feature type="compositionally biased region" description="Low complexity" evidence="2">
    <location>
        <begin position="573"/>
        <end position="594"/>
    </location>
</feature>
<comment type="caution">
    <text evidence="3">The sequence shown here is derived from an EMBL/GenBank/DDBJ whole genome shotgun (WGS) entry which is preliminary data.</text>
</comment>
<feature type="compositionally biased region" description="Low complexity" evidence="2">
    <location>
        <begin position="401"/>
        <end position="428"/>
    </location>
</feature>
<name>A0A9W6YP43_9STRA</name>
<dbReference type="EMBL" id="BSXT01018951">
    <property type="protein sequence ID" value="GMG16729.1"/>
    <property type="molecule type" value="Genomic_DNA"/>
</dbReference>
<feature type="compositionally biased region" description="Low complexity" evidence="2">
    <location>
        <begin position="446"/>
        <end position="466"/>
    </location>
</feature>
<keyword evidence="4" id="KW-1185">Reference proteome</keyword>
<protein>
    <submittedName>
        <fullName evidence="3">Unnamed protein product</fullName>
    </submittedName>
</protein>